<sequence length="37" mass="4157">MRKTQFHVRGAVVRMPHSIGRRGANARVSFAHNLAAR</sequence>
<accession>A0A484V0P1</accession>
<organism evidence="1">
    <name type="scientific">plant metagenome</name>
    <dbReference type="NCBI Taxonomy" id="1297885"/>
    <lineage>
        <taxon>unclassified sequences</taxon>
        <taxon>metagenomes</taxon>
        <taxon>organismal metagenomes</taxon>
    </lineage>
</organism>
<protein>
    <submittedName>
        <fullName evidence="1">Uncharacterized protein</fullName>
    </submittedName>
</protein>
<name>A0A484V0P1_9ZZZZ</name>
<dbReference type="AlphaFoldDB" id="A0A484V0P1"/>
<evidence type="ECO:0000313" key="1">
    <source>
        <dbReference type="EMBL" id="VFR92978.1"/>
    </source>
</evidence>
<reference evidence="1" key="1">
    <citation type="submission" date="2019-03" db="EMBL/GenBank/DDBJ databases">
        <authorList>
            <person name="Danneels B."/>
        </authorList>
    </citation>
    <scope>NUCLEOTIDE SEQUENCE</scope>
</reference>
<proteinExistence type="predicted"/>
<gene>
    <name evidence="1" type="ORF">RAN3_1151</name>
</gene>
<dbReference type="EMBL" id="CAADIO010000028">
    <property type="protein sequence ID" value="VFR92978.1"/>
    <property type="molecule type" value="Genomic_DNA"/>
</dbReference>